<feature type="disulfide bond" evidence="15">
    <location>
        <begin position="118"/>
        <end position="142"/>
    </location>
</feature>
<name>A0A6J2U112_DROLE</name>
<dbReference type="GO" id="GO:0005615">
    <property type="term" value="C:extracellular space"/>
    <property type="evidence" value="ECO:0007669"/>
    <property type="project" value="TreeGrafter"/>
</dbReference>
<evidence type="ECO:0000313" key="21">
    <source>
        <dbReference type="Proteomes" id="UP000504634"/>
    </source>
</evidence>
<evidence type="ECO:0000256" key="10">
    <source>
        <dbReference type="ARBA" id="ARBA00023136"/>
    </source>
</evidence>
<dbReference type="AlphaFoldDB" id="A0A6J2U112"/>
<evidence type="ECO:0000256" key="5">
    <source>
        <dbReference type="ARBA" id="ARBA00022687"/>
    </source>
</evidence>
<evidence type="ECO:0000256" key="7">
    <source>
        <dbReference type="ARBA" id="ARBA00022729"/>
    </source>
</evidence>
<dbReference type="CDD" id="cd07448">
    <property type="entry name" value="CRD_FZ4"/>
    <property type="match status" value="1"/>
</dbReference>
<dbReference type="Proteomes" id="UP000504634">
    <property type="component" value="Unplaced"/>
</dbReference>
<keyword evidence="21" id="KW-1185">Reference proteome</keyword>
<dbReference type="InterPro" id="IPR017981">
    <property type="entry name" value="GPCR_2-like_7TM"/>
</dbReference>
<evidence type="ECO:0000256" key="14">
    <source>
        <dbReference type="ARBA" id="ARBA00023224"/>
    </source>
</evidence>
<dbReference type="PANTHER" id="PTHR11309:SF99">
    <property type="entry name" value="FRIZZLED-4"/>
    <property type="match status" value="1"/>
</dbReference>
<dbReference type="InterPro" id="IPR047105">
    <property type="entry name" value="Frizzled-4/Mom-5_7TM"/>
</dbReference>
<dbReference type="PANTHER" id="PTHR11309">
    <property type="entry name" value="FRIZZLED"/>
    <property type="match status" value="1"/>
</dbReference>
<keyword evidence="8 17" id="KW-1133">Transmembrane helix</keyword>
<keyword evidence="13" id="KW-0325">Glycoprotein</keyword>
<feature type="transmembrane region" description="Helical" evidence="17">
    <location>
        <begin position="527"/>
        <end position="547"/>
    </location>
</feature>
<feature type="compositionally biased region" description="Basic residues" evidence="16">
    <location>
        <begin position="575"/>
        <end position="586"/>
    </location>
</feature>
<dbReference type="PRINTS" id="PR00489">
    <property type="entry name" value="FRIZZLED"/>
</dbReference>
<feature type="disulfide bond" evidence="15">
    <location>
        <begin position="49"/>
        <end position="95"/>
    </location>
</feature>
<evidence type="ECO:0000256" key="2">
    <source>
        <dbReference type="ARBA" id="ARBA00008077"/>
    </source>
</evidence>
<feature type="transmembrane region" description="Helical" evidence="17">
    <location>
        <begin position="267"/>
        <end position="288"/>
    </location>
</feature>
<evidence type="ECO:0000256" key="3">
    <source>
        <dbReference type="ARBA" id="ARBA00018149"/>
    </source>
</evidence>
<evidence type="ECO:0000256" key="13">
    <source>
        <dbReference type="ARBA" id="ARBA00023180"/>
    </source>
</evidence>
<gene>
    <name evidence="22" type="primary">LOC115629671</name>
</gene>
<comment type="subcellular location">
    <subcellularLocation>
        <location evidence="1">Membrane</location>
        <topology evidence="1">Multi-pass membrane protein</topology>
    </subcellularLocation>
</comment>
<feature type="region of interest" description="Disordered" evidence="16">
    <location>
        <begin position="565"/>
        <end position="597"/>
    </location>
</feature>
<evidence type="ECO:0000256" key="8">
    <source>
        <dbReference type="ARBA" id="ARBA00022989"/>
    </source>
</evidence>
<feature type="disulfide bond" evidence="15">
    <location>
        <begin position="41"/>
        <end position="102"/>
    </location>
</feature>
<evidence type="ECO:0000256" key="16">
    <source>
        <dbReference type="SAM" id="MobiDB-lite"/>
    </source>
</evidence>
<evidence type="ECO:0000259" key="20">
    <source>
        <dbReference type="PROSITE" id="PS50261"/>
    </source>
</evidence>
<dbReference type="Gene3D" id="1.20.1070.10">
    <property type="entry name" value="Rhodopsin 7-helix transmembrane proteins"/>
    <property type="match status" value="1"/>
</dbReference>
<protein>
    <recommendedName>
        <fullName evidence="3">Frizzled-4</fullName>
    </recommendedName>
</protein>
<dbReference type="SMART" id="SM00063">
    <property type="entry name" value="FRI"/>
    <property type="match status" value="1"/>
</dbReference>
<feature type="transmembrane region" description="Helical" evidence="17">
    <location>
        <begin position="390"/>
        <end position="412"/>
    </location>
</feature>
<accession>A0A6J2U112</accession>
<evidence type="ECO:0000256" key="12">
    <source>
        <dbReference type="ARBA" id="ARBA00023170"/>
    </source>
</evidence>
<keyword evidence="12" id="KW-0675">Receptor</keyword>
<dbReference type="SUPFAM" id="SSF63501">
    <property type="entry name" value="Frizzled cysteine-rich domain"/>
    <property type="match status" value="1"/>
</dbReference>
<dbReference type="OrthoDB" id="5959102at2759"/>
<evidence type="ECO:0000256" key="11">
    <source>
        <dbReference type="ARBA" id="ARBA00023157"/>
    </source>
</evidence>
<dbReference type="InterPro" id="IPR020067">
    <property type="entry name" value="Frizzled_dom"/>
</dbReference>
<proteinExistence type="inferred from homology"/>
<feature type="transmembrane region" description="Helical" evidence="17">
    <location>
        <begin position="486"/>
        <end position="507"/>
    </location>
</feature>
<dbReference type="FunFam" id="1.20.1070.10:FF:000364">
    <property type="entry name" value="Frizzled receptor 4"/>
    <property type="match status" value="1"/>
</dbReference>
<dbReference type="Gene3D" id="1.10.2000.10">
    <property type="entry name" value="Frizzled cysteine-rich domain"/>
    <property type="match status" value="1"/>
</dbReference>
<keyword evidence="7 18" id="KW-0732">Signal</keyword>
<dbReference type="GeneID" id="115629671"/>
<dbReference type="Pfam" id="PF01392">
    <property type="entry name" value="Fz"/>
    <property type="match status" value="1"/>
</dbReference>
<keyword evidence="14" id="KW-0807">Transducer</keyword>
<evidence type="ECO:0000256" key="15">
    <source>
        <dbReference type="PROSITE-ProRule" id="PRU00090"/>
    </source>
</evidence>
<comment type="caution">
    <text evidence="15">Lacks conserved residue(s) required for the propagation of feature annotation.</text>
</comment>
<comment type="similarity">
    <text evidence="2">Belongs to the G-protein coupled receptor Fz/Smo family.</text>
</comment>
<organism evidence="21 22">
    <name type="scientific">Drosophila lebanonensis</name>
    <name type="common">Fruit fly</name>
    <name type="synonym">Scaptodrosophila lebanonensis</name>
    <dbReference type="NCBI Taxonomy" id="7225"/>
    <lineage>
        <taxon>Eukaryota</taxon>
        <taxon>Metazoa</taxon>
        <taxon>Ecdysozoa</taxon>
        <taxon>Arthropoda</taxon>
        <taxon>Hexapoda</taxon>
        <taxon>Insecta</taxon>
        <taxon>Pterygota</taxon>
        <taxon>Neoptera</taxon>
        <taxon>Endopterygota</taxon>
        <taxon>Diptera</taxon>
        <taxon>Brachycera</taxon>
        <taxon>Muscomorpha</taxon>
        <taxon>Ephydroidea</taxon>
        <taxon>Drosophilidae</taxon>
        <taxon>Scaptodrosophila</taxon>
    </lineage>
</organism>
<dbReference type="GO" id="GO:0017147">
    <property type="term" value="F:Wnt-protein binding"/>
    <property type="evidence" value="ECO:0007669"/>
    <property type="project" value="TreeGrafter"/>
</dbReference>
<evidence type="ECO:0000256" key="9">
    <source>
        <dbReference type="ARBA" id="ARBA00023040"/>
    </source>
</evidence>
<evidence type="ECO:0000256" key="1">
    <source>
        <dbReference type="ARBA" id="ARBA00004141"/>
    </source>
</evidence>
<dbReference type="CTD" id="31659"/>
<evidence type="ECO:0000256" key="17">
    <source>
        <dbReference type="SAM" id="Phobius"/>
    </source>
</evidence>
<feature type="signal peptide" evidence="18">
    <location>
        <begin position="1"/>
        <end position="23"/>
    </location>
</feature>
<feature type="domain" description="G-protein coupled receptors family 2 profile 2" evidence="20">
    <location>
        <begin position="232"/>
        <end position="538"/>
    </location>
</feature>
<dbReference type="SMART" id="SM01330">
    <property type="entry name" value="Frizzled"/>
    <property type="match status" value="1"/>
</dbReference>
<keyword evidence="6 17" id="KW-0812">Transmembrane</keyword>
<feature type="chain" id="PRO_5026657708" description="Frizzled-4" evidence="18">
    <location>
        <begin position="24"/>
        <end position="696"/>
    </location>
</feature>
<dbReference type="InterPro" id="IPR041765">
    <property type="entry name" value="FZ4_CRD"/>
</dbReference>
<keyword evidence="11 15" id="KW-1015">Disulfide bond</keyword>
<keyword evidence="4" id="KW-0217">Developmental protein</keyword>
<keyword evidence="5" id="KW-0879">Wnt signaling pathway</keyword>
<dbReference type="Pfam" id="PF01534">
    <property type="entry name" value="Frizzled"/>
    <property type="match status" value="2"/>
</dbReference>
<dbReference type="InterPro" id="IPR015526">
    <property type="entry name" value="Frizzled/SFRP"/>
</dbReference>
<evidence type="ECO:0000259" key="19">
    <source>
        <dbReference type="PROSITE" id="PS50038"/>
    </source>
</evidence>
<keyword evidence="9" id="KW-0297">G-protein coupled receptor</keyword>
<evidence type="ECO:0000256" key="4">
    <source>
        <dbReference type="ARBA" id="ARBA00022473"/>
    </source>
</evidence>
<dbReference type="GO" id="GO:0016020">
    <property type="term" value="C:membrane"/>
    <property type="evidence" value="ECO:0007669"/>
    <property type="project" value="UniProtKB-SubCell"/>
</dbReference>
<feature type="disulfide bond" evidence="15">
    <location>
        <begin position="114"/>
        <end position="155"/>
    </location>
</feature>
<dbReference type="GO" id="GO:0035567">
    <property type="term" value="P:non-canonical Wnt signaling pathway"/>
    <property type="evidence" value="ECO:0007669"/>
    <property type="project" value="TreeGrafter"/>
</dbReference>
<feature type="transmembrane region" description="Helical" evidence="17">
    <location>
        <begin position="432"/>
        <end position="456"/>
    </location>
</feature>
<dbReference type="InterPro" id="IPR000539">
    <property type="entry name" value="Frizzled/Smoothened_7TM"/>
</dbReference>
<dbReference type="CDD" id="cd13951">
    <property type="entry name" value="7tmF_Frizzled_SMO"/>
    <property type="match status" value="1"/>
</dbReference>
<dbReference type="GO" id="GO:0004930">
    <property type="term" value="F:G protein-coupled receptor activity"/>
    <property type="evidence" value="ECO:0007669"/>
    <property type="project" value="UniProtKB-KW"/>
</dbReference>
<reference evidence="22" key="1">
    <citation type="submission" date="2025-08" db="UniProtKB">
        <authorList>
            <consortium name="RefSeq"/>
        </authorList>
    </citation>
    <scope>IDENTIFICATION</scope>
    <source>
        <strain evidence="22">11010-0011.00</strain>
        <tissue evidence="22">Whole body</tissue>
    </source>
</reference>
<feature type="transmembrane region" description="Helical" evidence="17">
    <location>
        <begin position="323"/>
        <end position="342"/>
    </location>
</feature>
<feature type="domain" description="FZ" evidence="19">
    <location>
        <begin position="36"/>
        <end position="158"/>
    </location>
</feature>
<dbReference type="PROSITE" id="PS50038">
    <property type="entry name" value="FZ"/>
    <property type="match status" value="1"/>
</dbReference>
<keyword evidence="10 17" id="KW-0472">Membrane</keyword>
<dbReference type="InterPro" id="IPR036790">
    <property type="entry name" value="Frizzled_dom_sf"/>
</dbReference>
<feature type="transmembrane region" description="Helical" evidence="17">
    <location>
        <begin position="232"/>
        <end position="255"/>
    </location>
</feature>
<evidence type="ECO:0000256" key="6">
    <source>
        <dbReference type="ARBA" id="ARBA00022692"/>
    </source>
</evidence>
<dbReference type="PROSITE" id="PS50261">
    <property type="entry name" value="G_PROTEIN_RECEP_F2_4"/>
    <property type="match status" value="1"/>
</dbReference>
<dbReference type="RefSeq" id="XP_030382049.1">
    <property type="nucleotide sequence ID" value="XM_030526189.1"/>
</dbReference>
<dbReference type="GO" id="GO:0060070">
    <property type="term" value="P:canonical Wnt signaling pathway"/>
    <property type="evidence" value="ECO:0007669"/>
    <property type="project" value="TreeGrafter"/>
</dbReference>
<evidence type="ECO:0000256" key="18">
    <source>
        <dbReference type="SAM" id="SignalP"/>
    </source>
</evidence>
<evidence type="ECO:0000313" key="22">
    <source>
        <dbReference type="RefSeq" id="XP_030382049.1"/>
    </source>
</evidence>
<sequence>MIRKMMWWSVLLLLLLTQDNAHARSSSSSSSAPEITNFPQCEPIRIEMCRGIGYNETSMPNLVGHELQTDVEYTLQTFAPLIEYDCSSQLKLFLCTAYVPMCTPKAPVHAIGPCRSLCESVRKLCHPVLQGFGFPWPPALDCDRFPKENNHETMCMEGSGETHSAVPEHELYGPHMGIGGPNGKLPNHIGTLDCSGLAKSHLYVRLHRSDRCAPLCEADILFTPSEKHLSEIWVSTWAYAALGLACVATLCLVLCDESNSCAKWSRLLSPLVWSHDMVTIGWTVRFIVGRTGTACGSDPQVPNESLLTVDGLSNAACVSVFLLRYYFGMAACAWWAILCLGWHREIRRSSPDNKGHMALAGNYAHSQAGGGLAGKRHVKSAQQELTRNNFVCFVAWGLPAFQTAAVIVARLVDADELLGACFVGNQSDKALQILVATPVFCYWIFGSMNLISGYLVHCRNKEIMRTTNSLSLQQQLQMSTNNSSGIGIFLFIYGAATALLLLGVIYEFANIDVWLAAGEISTPMWPFLLRAFMELMLGICCFAWVLGPSISTMYKRQVSTRPIKDSSAAVERALHQHHHHLHHHQPQPHDAQSSSRSSHAACNSTVVSYQTMRPSHQSLGMPLPSPYKHKGAGSISLNQMSNYSLGRSTNATASNHRGGNAASSSHRLYYPPGGYVAQKHANYYPQMTRYGNETLL</sequence>